<dbReference type="HOGENOM" id="CLU_067876_0_0_1"/>
<keyword evidence="4" id="KW-1185">Reference proteome</keyword>
<evidence type="ECO:0000313" key="4">
    <source>
        <dbReference type="Proteomes" id="UP000053789"/>
    </source>
</evidence>
<proteinExistence type="inferred from homology"/>
<dbReference type="AlphaFoldDB" id="A0A0D2H6Z8"/>
<sequence length="198" mass="22400">MEDASPAMEEEISSWSVQSEGAEGWSEWTRADITTGQDLYGNTFWEFKDALNHNRWRRMVKARGRATLSSLSDVQISPQWHQWLRQTRNDPPTMQEQAADVQRQAQLKINARLADERWAAKARYIEKPKPTVINALLSADPRQDDAHAEQSPGQPPQLKKMSNTIESSEHQRRQSSVTGSNPGANWAPGVWVPGAAKR</sequence>
<gene>
    <name evidence="3" type="ORF">Z519_12775</name>
</gene>
<dbReference type="GO" id="GO:0005739">
    <property type="term" value="C:mitochondrion"/>
    <property type="evidence" value="ECO:0007669"/>
    <property type="project" value="TreeGrafter"/>
</dbReference>
<dbReference type="GeneID" id="27705703"/>
<reference evidence="3" key="1">
    <citation type="submission" date="2015-01" db="EMBL/GenBank/DDBJ databases">
        <title>The Genome Sequence of Cladophialophora bantiana CBS 173.52.</title>
        <authorList>
            <consortium name="The Broad Institute Genomics Platform"/>
            <person name="Cuomo C."/>
            <person name="de Hoog S."/>
            <person name="Gorbushina A."/>
            <person name="Stielow B."/>
            <person name="Teixiera M."/>
            <person name="Abouelleil A."/>
            <person name="Chapman S.B."/>
            <person name="Priest M."/>
            <person name="Young S.K."/>
            <person name="Wortman J."/>
            <person name="Nusbaum C."/>
            <person name="Birren B."/>
        </authorList>
    </citation>
    <scope>NUCLEOTIDE SEQUENCE [LARGE SCALE GENOMIC DNA]</scope>
    <source>
        <strain evidence="3">CBS 173.52</strain>
    </source>
</reference>
<dbReference type="InterPro" id="IPR052618">
    <property type="entry name" value="ComplexI_NDUFA12"/>
</dbReference>
<evidence type="ECO:0000313" key="3">
    <source>
        <dbReference type="EMBL" id="KIW86650.1"/>
    </source>
</evidence>
<protein>
    <submittedName>
        <fullName evidence="3">Uncharacterized protein</fullName>
    </submittedName>
</protein>
<evidence type="ECO:0000256" key="2">
    <source>
        <dbReference type="SAM" id="MobiDB-lite"/>
    </source>
</evidence>
<dbReference type="PANTHER" id="PTHR32470:SF2">
    <property type="entry name" value="NADH DEHYDROGENASE [UBIQUINONE] 1 ALPHA SUBCOMPLEX ASSEMBLY FACTOR 2"/>
    <property type="match status" value="1"/>
</dbReference>
<feature type="compositionally biased region" description="Acidic residues" evidence="2">
    <location>
        <begin position="1"/>
        <end position="12"/>
    </location>
</feature>
<dbReference type="EMBL" id="KN847014">
    <property type="protein sequence ID" value="KIW86650.1"/>
    <property type="molecule type" value="Genomic_DNA"/>
</dbReference>
<dbReference type="Proteomes" id="UP000053789">
    <property type="component" value="Unassembled WGS sequence"/>
</dbReference>
<feature type="compositionally biased region" description="Polar residues" evidence="2">
    <location>
        <begin position="174"/>
        <end position="183"/>
    </location>
</feature>
<feature type="region of interest" description="Disordered" evidence="2">
    <location>
        <begin position="1"/>
        <end position="21"/>
    </location>
</feature>
<accession>A0A0D2H6Z8</accession>
<name>A0A0D2H6Z8_CLAB1</name>
<dbReference type="VEuPathDB" id="FungiDB:Z519_12775"/>
<dbReference type="RefSeq" id="XP_016613319.1">
    <property type="nucleotide sequence ID" value="XM_016770480.1"/>
</dbReference>
<dbReference type="Pfam" id="PF05071">
    <property type="entry name" value="NDUFA12"/>
    <property type="match status" value="1"/>
</dbReference>
<dbReference type="InterPro" id="IPR007763">
    <property type="entry name" value="NDUFA12"/>
</dbReference>
<dbReference type="GO" id="GO:0045271">
    <property type="term" value="C:respiratory chain complex I"/>
    <property type="evidence" value="ECO:0007669"/>
    <property type="project" value="InterPro"/>
</dbReference>
<dbReference type="GO" id="GO:0032981">
    <property type="term" value="P:mitochondrial respiratory chain complex I assembly"/>
    <property type="evidence" value="ECO:0007669"/>
    <property type="project" value="TreeGrafter"/>
</dbReference>
<feature type="region of interest" description="Disordered" evidence="2">
    <location>
        <begin position="142"/>
        <end position="198"/>
    </location>
</feature>
<dbReference type="PANTHER" id="PTHR32470">
    <property type="entry name" value="ADH DEHYDROGENASE [UBIQUINONE] 1 ALPHA SUBCOMPLEX ASSEMBLY FACTOR 2"/>
    <property type="match status" value="1"/>
</dbReference>
<dbReference type="OrthoDB" id="10255576at2759"/>
<evidence type="ECO:0000256" key="1">
    <source>
        <dbReference type="ARBA" id="ARBA00007355"/>
    </source>
</evidence>
<comment type="similarity">
    <text evidence="1">Belongs to the complex I NDUFA12 subunit family.</text>
</comment>
<organism evidence="3 4">
    <name type="scientific">Cladophialophora bantiana (strain ATCC 10958 / CBS 173.52 / CDC B-1940 / NIH 8579)</name>
    <name type="common">Xylohypha bantiana</name>
    <dbReference type="NCBI Taxonomy" id="1442370"/>
    <lineage>
        <taxon>Eukaryota</taxon>
        <taxon>Fungi</taxon>
        <taxon>Dikarya</taxon>
        <taxon>Ascomycota</taxon>
        <taxon>Pezizomycotina</taxon>
        <taxon>Eurotiomycetes</taxon>
        <taxon>Chaetothyriomycetidae</taxon>
        <taxon>Chaetothyriales</taxon>
        <taxon>Herpotrichiellaceae</taxon>
        <taxon>Cladophialophora</taxon>
    </lineage>
</organism>